<protein>
    <submittedName>
        <fullName evidence="1">5407_t:CDS:1</fullName>
    </submittedName>
</protein>
<organism evidence="1 2">
    <name type="scientific">Ambispora gerdemannii</name>
    <dbReference type="NCBI Taxonomy" id="144530"/>
    <lineage>
        <taxon>Eukaryota</taxon>
        <taxon>Fungi</taxon>
        <taxon>Fungi incertae sedis</taxon>
        <taxon>Mucoromycota</taxon>
        <taxon>Glomeromycotina</taxon>
        <taxon>Glomeromycetes</taxon>
        <taxon>Archaeosporales</taxon>
        <taxon>Ambisporaceae</taxon>
        <taxon>Ambispora</taxon>
    </lineage>
</organism>
<gene>
    <name evidence="1" type="ORF">AGERDE_LOCUS7765</name>
</gene>
<reference evidence="1" key="1">
    <citation type="submission" date="2021-06" db="EMBL/GenBank/DDBJ databases">
        <authorList>
            <person name="Kallberg Y."/>
            <person name="Tangrot J."/>
            <person name="Rosling A."/>
        </authorList>
    </citation>
    <scope>NUCLEOTIDE SEQUENCE</scope>
    <source>
        <strain evidence="1">MT106</strain>
    </source>
</reference>
<accession>A0A9N9G0S0</accession>
<keyword evidence="2" id="KW-1185">Reference proteome</keyword>
<sequence>METSEETVNTSEEEDNDVVSMLLKVLDFAASIGAAVLILQNTTYKNTTGAVRNRKHYCSRNFFPKGSKELQNYY</sequence>
<proteinExistence type="predicted"/>
<comment type="caution">
    <text evidence="1">The sequence shown here is derived from an EMBL/GenBank/DDBJ whole genome shotgun (WGS) entry which is preliminary data.</text>
</comment>
<dbReference type="EMBL" id="CAJVPL010001490">
    <property type="protein sequence ID" value="CAG8573655.1"/>
    <property type="molecule type" value="Genomic_DNA"/>
</dbReference>
<dbReference type="AlphaFoldDB" id="A0A9N9G0S0"/>
<dbReference type="Proteomes" id="UP000789831">
    <property type="component" value="Unassembled WGS sequence"/>
</dbReference>
<evidence type="ECO:0000313" key="1">
    <source>
        <dbReference type="EMBL" id="CAG8573655.1"/>
    </source>
</evidence>
<name>A0A9N9G0S0_9GLOM</name>
<evidence type="ECO:0000313" key="2">
    <source>
        <dbReference type="Proteomes" id="UP000789831"/>
    </source>
</evidence>